<evidence type="ECO:0000256" key="7">
    <source>
        <dbReference type="ARBA" id="ARBA00023002"/>
    </source>
</evidence>
<dbReference type="OrthoDB" id="1470350at2759"/>
<gene>
    <name evidence="14" type="ORF">MIMGU_mgv1a004552mg</name>
</gene>
<keyword evidence="9 12" id="KW-0503">Monooxygenase</keyword>
<dbReference type="InterPro" id="IPR001128">
    <property type="entry name" value="Cyt_P450"/>
</dbReference>
<keyword evidence="10 13" id="KW-0472">Membrane</keyword>
<dbReference type="EMBL" id="KI631699">
    <property type="protein sequence ID" value="EYU26274.1"/>
    <property type="molecule type" value="Genomic_DNA"/>
</dbReference>
<evidence type="ECO:0000256" key="1">
    <source>
        <dbReference type="ARBA" id="ARBA00004167"/>
    </source>
</evidence>
<evidence type="ECO:0000256" key="12">
    <source>
        <dbReference type="RuleBase" id="RU000461"/>
    </source>
</evidence>
<proteinExistence type="inferred from homology"/>
<dbReference type="PROSITE" id="PS00086">
    <property type="entry name" value="CYTOCHROME_P450"/>
    <property type="match status" value="1"/>
</dbReference>
<evidence type="ECO:0000313" key="15">
    <source>
        <dbReference type="Proteomes" id="UP000030748"/>
    </source>
</evidence>
<dbReference type="InterPro" id="IPR017972">
    <property type="entry name" value="Cyt_P450_CS"/>
</dbReference>
<keyword evidence="4 13" id="KW-0812">Transmembrane</keyword>
<keyword evidence="15" id="KW-1185">Reference proteome</keyword>
<keyword evidence="7 12" id="KW-0560">Oxidoreductase</keyword>
<organism evidence="14 15">
    <name type="scientific">Erythranthe guttata</name>
    <name type="common">Yellow monkey flower</name>
    <name type="synonym">Mimulus guttatus</name>
    <dbReference type="NCBI Taxonomy" id="4155"/>
    <lineage>
        <taxon>Eukaryota</taxon>
        <taxon>Viridiplantae</taxon>
        <taxon>Streptophyta</taxon>
        <taxon>Embryophyta</taxon>
        <taxon>Tracheophyta</taxon>
        <taxon>Spermatophyta</taxon>
        <taxon>Magnoliopsida</taxon>
        <taxon>eudicotyledons</taxon>
        <taxon>Gunneridae</taxon>
        <taxon>Pentapetalae</taxon>
        <taxon>asterids</taxon>
        <taxon>lamiids</taxon>
        <taxon>Lamiales</taxon>
        <taxon>Phrymaceae</taxon>
        <taxon>Erythranthe</taxon>
    </lineage>
</organism>
<dbReference type="PANTHER" id="PTHR24282:SF273">
    <property type="entry name" value="CYTOCHROME P450 CYP72A219-LIKE"/>
    <property type="match status" value="1"/>
</dbReference>
<evidence type="ECO:0000256" key="9">
    <source>
        <dbReference type="ARBA" id="ARBA00023033"/>
    </source>
</evidence>
<protein>
    <recommendedName>
        <fullName evidence="16">Cytochrome P450</fullName>
    </recommendedName>
</protein>
<evidence type="ECO:0000256" key="6">
    <source>
        <dbReference type="ARBA" id="ARBA00022989"/>
    </source>
</evidence>
<comment type="subcellular location">
    <subcellularLocation>
        <location evidence="1">Membrane</location>
        <topology evidence="1">Single-pass membrane protein</topology>
    </subcellularLocation>
</comment>
<dbReference type="PRINTS" id="PR00463">
    <property type="entry name" value="EP450I"/>
</dbReference>
<dbReference type="GO" id="GO:0020037">
    <property type="term" value="F:heme binding"/>
    <property type="evidence" value="ECO:0007669"/>
    <property type="project" value="InterPro"/>
</dbReference>
<dbReference type="GO" id="GO:0016705">
    <property type="term" value="F:oxidoreductase activity, acting on paired donors, with incorporation or reduction of molecular oxygen"/>
    <property type="evidence" value="ECO:0007669"/>
    <property type="project" value="InterPro"/>
</dbReference>
<name>A0A022QFA4_ERYGU</name>
<comment type="similarity">
    <text evidence="2 12">Belongs to the cytochrome P450 family.</text>
</comment>
<dbReference type="GO" id="GO:0004497">
    <property type="term" value="F:monooxygenase activity"/>
    <property type="evidence" value="ECO:0000318"/>
    <property type="project" value="GO_Central"/>
</dbReference>
<dbReference type="PANTHER" id="PTHR24282">
    <property type="entry name" value="CYTOCHROME P450 FAMILY MEMBER"/>
    <property type="match status" value="1"/>
</dbReference>
<dbReference type="Pfam" id="PF00067">
    <property type="entry name" value="p450"/>
    <property type="match status" value="1"/>
</dbReference>
<keyword evidence="8 11" id="KW-0408">Iron</keyword>
<feature type="binding site" description="axial binding residue" evidence="11">
    <location>
        <position position="469"/>
    </location>
    <ligand>
        <name>heme</name>
        <dbReference type="ChEBI" id="CHEBI:30413"/>
    </ligand>
    <ligandPart>
        <name>Fe</name>
        <dbReference type="ChEBI" id="CHEBI:18248"/>
    </ligandPart>
</feature>
<keyword evidence="5 11" id="KW-0479">Metal-binding</keyword>
<feature type="transmembrane region" description="Helical" evidence="13">
    <location>
        <begin position="6"/>
        <end position="31"/>
    </location>
</feature>
<dbReference type="InterPro" id="IPR002401">
    <property type="entry name" value="Cyt_P450_E_grp-I"/>
</dbReference>
<accession>A0A022QFA4</accession>
<dbReference type="SUPFAM" id="SSF48264">
    <property type="entry name" value="Cytochrome P450"/>
    <property type="match status" value="1"/>
</dbReference>
<dbReference type="AlphaFoldDB" id="A0A022QFA4"/>
<dbReference type="GO" id="GO:0005506">
    <property type="term" value="F:iron ion binding"/>
    <property type="evidence" value="ECO:0007669"/>
    <property type="project" value="InterPro"/>
</dbReference>
<dbReference type="InterPro" id="IPR036396">
    <property type="entry name" value="Cyt_P450_sf"/>
</dbReference>
<dbReference type="KEGG" id="egt:105970346"/>
<keyword evidence="3 11" id="KW-0349">Heme</keyword>
<dbReference type="Proteomes" id="UP000030748">
    <property type="component" value="Unassembled WGS sequence"/>
</dbReference>
<keyword evidence="6 13" id="KW-1133">Transmembrane helix</keyword>
<dbReference type="STRING" id="4155.A0A022QFA4"/>
<dbReference type="GO" id="GO:0016020">
    <property type="term" value="C:membrane"/>
    <property type="evidence" value="ECO:0007669"/>
    <property type="project" value="UniProtKB-SubCell"/>
</dbReference>
<evidence type="ECO:0000256" key="2">
    <source>
        <dbReference type="ARBA" id="ARBA00010617"/>
    </source>
</evidence>
<evidence type="ECO:0000256" key="8">
    <source>
        <dbReference type="ARBA" id="ARBA00023004"/>
    </source>
</evidence>
<dbReference type="OMA" id="XREARAR"/>
<comment type="cofactor">
    <cofactor evidence="11">
        <name>heme</name>
        <dbReference type="ChEBI" id="CHEBI:30413"/>
    </cofactor>
</comment>
<evidence type="ECO:0000256" key="13">
    <source>
        <dbReference type="SAM" id="Phobius"/>
    </source>
</evidence>
<evidence type="ECO:0000256" key="10">
    <source>
        <dbReference type="ARBA" id="ARBA00023136"/>
    </source>
</evidence>
<evidence type="ECO:0000256" key="3">
    <source>
        <dbReference type="ARBA" id="ARBA00022617"/>
    </source>
</evidence>
<dbReference type="Gene3D" id="1.10.630.10">
    <property type="entry name" value="Cytochrome P450"/>
    <property type="match status" value="1"/>
</dbReference>
<evidence type="ECO:0000256" key="4">
    <source>
        <dbReference type="ARBA" id="ARBA00022692"/>
    </source>
</evidence>
<evidence type="ECO:0008006" key="16">
    <source>
        <dbReference type="Google" id="ProtNLM"/>
    </source>
</evidence>
<sequence length="521" mass="59161">MDATFSVIIVTTIIVAVCAKWAVKLVNWLWFKPRELEKILRQQGLNGTPYRPFLGDVKNMMRLNEADKRKTINLSDDTSPHVFGYYYQIIAKYGKNSFMWFGPWPRLNIADPELIKEILSRPDAFQQPLPETGKILTGGIVFLQDEKWAKHRKIINPAFHIDKLKTMVPLIGLSCSSILQKWKAIVSSSNEGWNEIDVWPDLQDLTGDVISRTAFGSSNEEGKRIFQLQRDKTELTLDIFQLTMIPGWRYLPTKLNRRLKAMNNELQLLLKGIVDKRQKAMERGEAMPNDLLGALMESNSRFINEDNNGDKNFVGMSIDDVIDECKFFYFAGSKTTASLLVWAMVLLCQNPDWQTRAREEVNRVFGNEEPSFESLTHLKTVTMILQESLRLYPPAPLMTRGSTKTLKLGNMTIPPGVHMTLLIGILHRDPDFWGDDANEFNPHRFSEGVSNAASTQSAYIPFGAGQRVCIGQNLVLIEAKIALAMILQSFSFELSPSYLHAPFNDINLLPIYGAPMILRSL</sequence>
<dbReference type="PRINTS" id="PR00385">
    <property type="entry name" value="P450"/>
</dbReference>
<evidence type="ECO:0000256" key="11">
    <source>
        <dbReference type="PIRSR" id="PIRSR602401-1"/>
    </source>
</evidence>
<evidence type="ECO:0000313" key="14">
    <source>
        <dbReference type="EMBL" id="EYU26274.1"/>
    </source>
</evidence>
<dbReference type="InterPro" id="IPR050665">
    <property type="entry name" value="Cytochrome_P450_Monooxygen"/>
</dbReference>
<reference evidence="14 15" key="1">
    <citation type="journal article" date="2013" name="Proc. Natl. Acad. Sci. U.S.A.">
        <title>Fine-scale variation in meiotic recombination in Mimulus inferred from population shotgun sequencing.</title>
        <authorList>
            <person name="Hellsten U."/>
            <person name="Wright K.M."/>
            <person name="Jenkins J."/>
            <person name="Shu S."/>
            <person name="Yuan Y."/>
            <person name="Wessler S.R."/>
            <person name="Schmutz J."/>
            <person name="Willis J.H."/>
            <person name="Rokhsar D.S."/>
        </authorList>
    </citation>
    <scope>NUCLEOTIDE SEQUENCE [LARGE SCALE GENOMIC DNA]</scope>
    <source>
        <strain evidence="15">cv. DUN x IM62</strain>
    </source>
</reference>
<dbReference type="eggNOG" id="KOG0157">
    <property type="taxonomic scope" value="Eukaryota"/>
</dbReference>
<evidence type="ECO:0000256" key="5">
    <source>
        <dbReference type="ARBA" id="ARBA00022723"/>
    </source>
</evidence>